<keyword evidence="2" id="KW-1185">Reference proteome</keyword>
<evidence type="ECO:0008006" key="3">
    <source>
        <dbReference type="Google" id="ProtNLM"/>
    </source>
</evidence>
<name>A0ABM8HZ03_9BACT</name>
<gene>
    <name evidence="1" type="ORF">DESUT3_30870</name>
</gene>
<reference evidence="1 2" key="2">
    <citation type="journal article" date="2021" name="Int. J. Syst. Evol. Microbiol.">
        <title>Isolation and Polyphasic Characterization of Desulfuromonas versatilis sp. Nov., an Electrogenic Bacteria Capable of Versatile Metabolism Isolated from a Graphene Oxide-Reducing Enrichment Culture.</title>
        <authorList>
            <person name="Xie L."/>
            <person name="Yoshida N."/>
            <person name="Ishii S."/>
            <person name="Meng L."/>
        </authorList>
    </citation>
    <scope>NUCLEOTIDE SEQUENCE [LARGE SCALE GENOMIC DNA]</scope>
    <source>
        <strain evidence="1 2">NIT-T3</strain>
    </source>
</reference>
<evidence type="ECO:0000313" key="1">
    <source>
        <dbReference type="EMBL" id="BCR06018.1"/>
    </source>
</evidence>
<protein>
    <recommendedName>
        <fullName evidence="3">DUF1353 domain-containing protein</fullName>
    </recommendedName>
</protein>
<proteinExistence type="predicted"/>
<dbReference type="RefSeq" id="WP_221249402.1">
    <property type="nucleotide sequence ID" value="NZ_AP024355.1"/>
</dbReference>
<sequence length="163" mass="18830">MSRFTEALVVSPLADGDTWVLLSPLSYEVGELGSGEVLTAPPGFMTDFASVPRLLWWVLPKWGKYGNAAVLHDWLYWEQVRNRPEADRIMLEAMEVLEVPAWQRWPIYLGVRAFGALAWLRNQWDRQAGFNRVQDYKQIKAVETSGRPGLLQRAWQRLQEQKS</sequence>
<dbReference type="Proteomes" id="UP001319827">
    <property type="component" value="Chromosome"/>
</dbReference>
<organism evidence="1 2">
    <name type="scientific">Desulfuromonas versatilis</name>
    <dbReference type="NCBI Taxonomy" id="2802975"/>
    <lineage>
        <taxon>Bacteria</taxon>
        <taxon>Pseudomonadati</taxon>
        <taxon>Thermodesulfobacteriota</taxon>
        <taxon>Desulfuromonadia</taxon>
        <taxon>Desulfuromonadales</taxon>
        <taxon>Desulfuromonadaceae</taxon>
        <taxon>Desulfuromonas</taxon>
    </lineage>
</organism>
<dbReference type="InterPro" id="IPR010767">
    <property type="entry name" value="Phage_CGC-2007_Cje0229"/>
</dbReference>
<dbReference type="EMBL" id="AP024355">
    <property type="protein sequence ID" value="BCR06018.1"/>
    <property type="molecule type" value="Genomic_DNA"/>
</dbReference>
<accession>A0ABM8HZ03</accession>
<reference evidence="1 2" key="1">
    <citation type="journal article" date="2016" name="C (Basel)">
        <title>Selective Growth of and Electricity Production by Marine Exoelectrogenic Bacteria in Self-Aggregated Hydrogel of Microbially Reduced Graphene Oxide.</title>
        <authorList>
            <person name="Yoshida N."/>
            <person name="Goto Y."/>
            <person name="Miyata Y."/>
        </authorList>
    </citation>
    <scope>NUCLEOTIDE SEQUENCE [LARGE SCALE GENOMIC DNA]</scope>
    <source>
        <strain evidence="1 2">NIT-T3</strain>
    </source>
</reference>
<evidence type="ECO:0000313" key="2">
    <source>
        <dbReference type="Proteomes" id="UP001319827"/>
    </source>
</evidence>
<dbReference type="Pfam" id="PF07087">
    <property type="entry name" value="DUF1353"/>
    <property type="match status" value="1"/>
</dbReference>